<dbReference type="InterPro" id="IPR036322">
    <property type="entry name" value="WD40_repeat_dom_sf"/>
</dbReference>
<dbReference type="Proteomes" id="UP001153712">
    <property type="component" value="Chromosome 15"/>
</dbReference>
<evidence type="ECO:0000313" key="1">
    <source>
        <dbReference type="EMBL" id="CAG9857981.1"/>
    </source>
</evidence>
<dbReference type="InterPro" id="IPR045182">
    <property type="entry name" value="JINGUBANG-like"/>
</dbReference>
<dbReference type="PANTHER" id="PTHR22844:SF387">
    <property type="entry name" value="F3I6.5 PROTEIN"/>
    <property type="match status" value="1"/>
</dbReference>
<dbReference type="EMBL" id="OU900108">
    <property type="protein sequence ID" value="CAG9857981.1"/>
    <property type="molecule type" value="Genomic_DNA"/>
</dbReference>
<protein>
    <submittedName>
        <fullName evidence="1">Uncharacterized protein</fullName>
    </submittedName>
</protein>
<organism evidence="1 2">
    <name type="scientific">Phyllotreta striolata</name>
    <name type="common">Striped flea beetle</name>
    <name type="synonym">Crioceris striolata</name>
    <dbReference type="NCBI Taxonomy" id="444603"/>
    <lineage>
        <taxon>Eukaryota</taxon>
        <taxon>Metazoa</taxon>
        <taxon>Ecdysozoa</taxon>
        <taxon>Arthropoda</taxon>
        <taxon>Hexapoda</taxon>
        <taxon>Insecta</taxon>
        <taxon>Pterygota</taxon>
        <taxon>Neoptera</taxon>
        <taxon>Endopterygota</taxon>
        <taxon>Coleoptera</taxon>
        <taxon>Polyphaga</taxon>
        <taxon>Cucujiformia</taxon>
        <taxon>Chrysomeloidea</taxon>
        <taxon>Chrysomelidae</taxon>
        <taxon>Galerucinae</taxon>
        <taxon>Alticini</taxon>
        <taxon>Phyllotreta</taxon>
    </lineage>
</organism>
<reference evidence="1" key="1">
    <citation type="submission" date="2022-01" db="EMBL/GenBank/DDBJ databases">
        <authorList>
            <person name="King R."/>
        </authorList>
    </citation>
    <scope>NUCLEOTIDE SEQUENCE</scope>
</reference>
<dbReference type="OrthoDB" id="6262491at2759"/>
<sequence>MAAKIQCRANDADKHEYDINSVIFHKGKLYSAADDGKIMQWTQDLKKVCEVQSNPCSVFCLAANDTSLYSCSNEGTVKSFELDTLKLKNVLLQDNQTEFWRLCCDGDRLYVGDHQGTIKVFKKEQLYGNLNISEPVKDMQMHGNLMFTANMDIIVTDLKLGSDKLQFGTKCTFAGRAPIALIGDEFVAFGSTDATGVAVHENNDASHFKAVSKTPGAHDRIINALAGWGRQDGHVLFSGGWDKTLKAWRIEPDRLAPIVSCEVGFVINAIAVGEGRHVYVGGGDGNLAKILLE</sequence>
<dbReference type="SUPFAM" id="SSF50978">
    <property type="entry name" value="WD40 repeat-like"/>
    <property type="match status" value="1"/>
</dbReference>
<dbReference type="InterPro" id="IPR015943">
    <property type="entry name" value="WD40/YVTN_repeat-like_dom_sf"/>
</dbReference>
<dbReference type="SMART" id="SM00320">
    <property type="entry name" value="WD40"/>
    <property type="match status" value="4"/>
</dbReference>
<dbReference type="AlphaFoldDB" id="A0A9N9TL82"/>
<evidence type="ECO:0000313" key="2">
    <source>
        <dbReference type="Proteomes" id="UP001153712"/>
    </source>
</evidence>
<dbReference type="Gene3D" id="2.130.10.10">
    <property type="entry name" value="YVTN repeat-like/Quinoprotein amine dehydrogenase"/>
    <property type="match status" value="2"/>
</dbReference>
<gene>
    <name evidence="1" type="ORF">PHYEVI_LOCUS4374</name>
</gene>
<accession>A0A9N9TL82</accession>
<dbReference type="Pfam" id="PF00400">
    <property type="entry name" value="WD40"/>
    <property type="match status" value="1"/>
</dbReference>
<dbReference type="PANTHER" id="PTHR22844">
    <property type="entry name" value="F-BOX AND WD40 DOMAIN PROTEIN"/>
    <property type="match status" value="1"/>
</dbReference>
<keyword evidence="2" id="KW-1185">Reference proteome</keyword>
<proteinExistence type="predicted"/>
<dbReference type="InterPro" id="IPR001680">
    <property type="entry name" value="WD40_rpt"/>
</dbReference>
<name>A0A9N9TL82_PHYSR</name>